<dbReference type="AlphaFoldDB" id="A0A1A8JCN0"/>
<reference evidence="2" key="1">
    <citation type="submission" date="2016-05" db="EMBL/GenBank/DDBJ databases">
        <authorList>
            <person name="Lavstsen T."/>
            <person name="Jespersen J.S."/>
        </authorList>
    </citation>
    <scope>NUCLEOTIDE SEQUENCE</scope>
    <source>
        <tissue evidence="2">Brain</tissue>
    </source>
</reference>
<accession>A0A1A8JCN0</accession>
<protein>
    <submittedName>
        <fullName evidence="2">Uncharacterized protein</fullName>
    </submittedName>
</protein>
<keyword evidence="1" id="KW-0472">Membrane</keyword>
<evidence type="ECO:0000313" key="2">
    <source>
        <dbReference type="EMBL" id="SBR07593.1"/>
    </source>
</evidence>
<proteinExistence type="predicted"/>
<keyword evidence="1" id="KW-0812">Transmembrane</keyword>
<organism evidence="2">
    <name type="scientific">Nothobranchius kuhntae</name>
    <name type="common">Beira killifish</name>
    <dbReference type="NCBI Taxonomy" id="321403"/>
    <lineage>
        <taxon>Eukaryota</taxon>
        <taxon>Metazoa</taxon>
        <taxon>Chordata</taxon>
        <taxon>Craniata</taxon>
        <taxon>Vertebrata</taxon>
        <taxon>Euteleostomi</taxon>
        <taxon>Actinopterygii</taxon>
        <taxon>Neopterygii</taxon>
        <taxon>Teleostei</taxon>
        <taxon>Neoteleostei</taxon>
        <taxon>Acanthomorphata</taxon>
        <taxon>Ovalentaria</taxon>
        <taxon>Atherinomorphae</taxon>
        <taxon>Cyprinodontiformes</taxon>
        <taxon>Nothobranchiidae</taxon>
        <taxon>Nothobranchius</taxon>
    </lineage>
</organism>
<name>A0A1A8JCN0_NOTKU</name>
<evidence type="ECO:0000256" key="1">
    <source>
        <dbReference type="SAM" id="Phobius"/>
    </source>
</evidence>
<sequence>LNYWTSLQVCAEEEHLVQRVMFLCWENGNEKYVSVTGKANRLAVIFKLNAFVKNFYIQFLQSGFFPILLLIFILRLKWSRIKVKEIGRILLIDWIVFIKHLFQYLQTAQKTQEGRTRVSLFVFQFWKSV</sequence>
<keyword evidence="1" id="KW-1133">Transmembrane helix</keyword>
<feature type="transmembrane region" description="Helical" evidence="1">
    <location>
        <begin position="55"/>
        <end position="74"/>
    </location>
</feature>
<reference evidence="2" key="2">
    <citation type="submission" date="2016-06" db="EMBL/GenBank/DDBJ databases">
        <title>The genome of a short-lived fish provides insights into sex chromosome evolution and the genetic control of aging.</title>
        <authorList>
            <person name="Reichwald K."/>
            <person name="Felder M."/>
            <person name="Petzold A."/>
            <person name="Koch P."/>
            <person name="Groth M."/>
            <person name="Platzer M."/>
        </authorList>
    </citation>
    <scope>NUCLEOTIDE SEQUENCE</scope>
    <source>
        <tissue evidence="2">Brain</tissue>
    </source>
</reference>
<dbReference type="EMBL" id="HAED01020955">
    <property type="protein sequence ID" value="SBR07593.1"/>
    <property type="molecule type" value="Transcribed_RNA"/>
</dbReference>
<feature type="non-terminal residue" evidence="2">
    <location>
        <position position="1"/>
    </location>
</feature>
<gene>
    <name evidence="2" type="primary">CR847511.1</name>
</gene>
<feature type="non-terminal residue" evidence="2">
    <location>
        <position position="129"/>
    </location>
</feature>